<name>A0ABU7P567_9ACTN</name>
<sequence length="345" mass="37739">MTQSIEHLVPSGAPARVGQGTAVEQSRAVAEVQAAIVVAQQCPRNITSAIAEMQQVCRRKALAERAFYSFPRSDGTVSGPTVQLARELARCWGNVQYGLIEMRRDDEYGESEMQAFAWDVQTNARVSSTFIVPHRRDTRNGTKKLTDMRDIYESNANNGARRVREQIFAVLPGWFVDEAVDTCRNTLKDGGGVPLPQRIAKAVQVFEGIGVHVDRIETKLGRPSSKWTEHDVTELQILFRSIDRREVTIDEAFPQARVTADEIVQAGTAPAASRPPAAPADDVSAPHEWTLQDIATSLGMSPSDLEARCYGVTGGPLDDASPAQIRALTQELANEFAAQNRGGAR</sequence>
<organism evidence="1 2">
    <name type="scientific">Actinacidiphila polyblastidii</name>
    <dbReference type="NCBI Taxonomy" id="3110430"/>
    <lineage>
        <taxon>Bacteria</taxon>
        <taxon>Bacillati</taxon>
        <taxon>Actinomycetota</taxon>
        <taxon>Actinomycetes</taxon>
        <taxon>Kitasatosporales</taxon>
        <taxon>Streptomycetaceae</taxon>
        <taxon>Actinacidiphila</taxon>
    </lineage>
</organism>
<evidence type="ECO:0000313" key="1">
    <source>
        <dbReference type="EMBL" id="MEE4540951.1"/>
    </source>
</evidence>
<protein>
    <submittedName>
        <fullName evidence="1">Uncharacterized protein</fullName>
    </submittedName>
</protein>
<reference evidence="1 2" key="1">
    <citation type="submission" date="2023-12" db="EMBL/GenBank/DDBJ databases">
        <title>Streptomyces sp. V4-01.</title>
        <authorList>
            <person name="Somphong A."/>
            <person name="Phongsopitanun W."/>
        </authorList>
    </citation>
    <scope>NUCLEOTIDE SEQUENCE [LARGE SCALE GENOMIC DNA]</scope>
    <source>
        <strain evidence="1 2">V4-01</strain>
    </source>
</reference>
<comment type="caution">
    <text evidence="1">The sequence shown here is derived from an EMBL/GenBank/DDBJ whole genome shotgun (WGS) entry which is preliminary data.</text>
</comment>
<accession>A0ABU7P567</accession>
<dbReference type="RefSeq" id="WP_330792844.1">
    <property type="nucleotide sequence ID" value="NZ_JAZEWV010000002.1"/>
</dbReference>
<evidence type="ECO:0000313" key="2">
    <source>
        <dbReference type="Proteomes" id="UP001344658"/>
    </source>
</evidence>
<dbReference type="Proteomes" id="UP001344658">
    <property type="component" value="Unassembled WGS sequence"/>
</dbReference>
<keyword evidence="2" id="KW-1185">Reference proteome</keyword>
<dbReference type="EMBL" id="JAZEWV010000002">
    <property type="protein sequence ID" value="MEE4540951.1"/>
    <property type="molecule type" value="Genomic_DNA"/>
</dbReference>
<proteinExistence type="predicted"/>
<gene>
    <name evidence="1" type="ORF">V2S66_03085</name>
</gene>